<dbReference type="Proteomes" id="UP001153678">
    <property type="component" value="Unassembled WGS sequence"/>
</dbReference>
<evidence type="ECO:0000256" key="1">
    <source>
        <dbReference type="SAM" id="Coils"/>
    </source>
</evidence>
<evidence type="ECO:0000313" key="3">
    <source>
        <dbReference type="Proteomes" id="UP001153678"/>
    </source>
</evidence>
<protein>
    <submittedName>
        <fullName evidence="2">7801_t:CDS:1</fullName>
    </submittedName>
</protein>
<organism evidence="2 3">
    <name type="scientific">Funneliformis geosporum</name>
    <dbReference type="NCBI Taxonomy" id="1117311"/>
    <lineage>
        <taxon>Eukaryota</taxon>
        <taxon>Fungi</taxon>
        <taxon>Fungi incertae sedis</taxon>
        <taxon>Mucoromycota</taxon>
        <taxon>Glomeromycotina</taxon>
        <taxon>Glomeromycetes</taxon>
        <taxon>Glomerales</taxon>
        <taxon>Glomeraceae</taxon>
        <taxon>Funneliformis</taxon>
    </lineage>
</organism>
<reference evidence="2" key="1">
    <citation type="submission" date="2022-08" db="EMBL/GenBank/DDBJ databases">
        <authorList>
            <person name="Kallberg Y."/>
            <person name="Tangrot J."/>
            <person name="Rosling A."/>
        </authorList>
    </citation>
    <scope>NUCLEOTIDE SEQUENCE</scope>
    <source>
        <strain evidence="2">Wild A</strain>
    </source>
</reference>
<gene>
    <name evidence="2" type="ORF">FWILDA_LOCUS19325</name>
</gene>
<feature type="coiled-coil region" evidence="1">
    <location>
        <begin position="8"/>
        <end position="38"/>
    </location>
</feature>
<dbReference type="OrthoDB" id="10394411at2759"/>
<sequence length="118" mass="13344">NTIKALVGKAVETKLNELETINQELNQKKAAVKKVEDAIWHLQGVEREKAHAKDNIYKIKIGTAESETTEEQIINTVARTVKAFEKVDIADFTAKYNAKQSDATKRKKINDTLTYIQN</sequence>
<keyword evidence="3" id="KW-1185">Reference proteome</keyword>
<evidence type="ECO:0000313" key="2">
    <source>
        <dbReference type="EMBL" id="CAI2199944.1"/>
    </source>
</evidence>
<proteinExistence type="predicted"/>
<comment type="caution">
    <text evidence="2">The sequence shown here is derived from an EMBL/GenBank/DDBJ whole genome shotgun (WGS) entry which is preliminary data.</text>
</comment>
<feature type="non-terminal residue" evidence="2">
    <location>
        <position position="1"/>
    </location>
</feature>
<dbReference type="EMBL" id="CAMKVN010022808">
    <property type="protein sequence ID" value="CAI2199944.1"/>
    <property type="molecule type" value="Genomic_DNA"/>
</dbReference>
<keyword evidence="1" id="KW-0175">Coiled coil</keyword>
<accession>A0A9W4X3V1</accession>
<name>A0A9W4X3V1_9GLOM</name>
<dbReference type="AlphaFoldDB" id="A0A9W4X3V1"/>